<proteinExistence type="predicted"/>
<feature type="region of interest" description="Disordered" evidence="1">
    <location>
        <begin position="1"/>
        <end position="39"/>
    </location>
</feature>
<sequence length="204" mass="21552">MTTAPADSKRKDTPEPGDTLGGSSPTPTPPPPSPKSKPVDVVEAVDTLKVVRARLGGESPPPNPPPSPKVKPDELIKAIDLLLRVIRLQLGSGDAPLNPLPSPKSKPDDVVEGKKPMRLDSPLPHVSFLPDQLGREGTPLPTPPPSPKARPDDCTRVPGRSDTLPPPPPSPQARQIDNSGPDTPPRLRLSSQAPYSCPRPTMTA</sequence>
<dbReference type="PRINTS" id="PR01217">
    <property type="entry name" value="PRICHEXTENSN"/>
</dbReference>
<organism evidence="2 3">
    <name type="scientific">Didymella pomorum</name>
    <dbReference type="NCBI Taxonomy" id="749634"/>
    <lineage>
        <taxon>Eukaryota</taxon>
        <taxon>Fungi</taxon>
        <taxon>Dikarya</taxon>
        <taxon>Ascomycota</taxon>
        <taxon>Pezizomycotina</taxon>
        <taxon>Dothideomycetes</taxon>
        <taxon>Pleosporomycetidae</taxon>
        <taxon>Pleosporales</taxon>
        <taxon>Pleosporineae</taxon>
        <taxon>Didymellaceae</taxon>
        <taxon>Didymella</taxon>
    </lineage>
</organism>
<feature type="compositionally biased region" description="Polar residues" evidence="1">
    <location>
        <begin position="172"/>
        <end position="181"/>
    </location>
</feature>
<feature type="compositionally biased region" description="Basic and acidic residues" evidence="1">
    <location>
        <begin position="105"/>
        <end position="118"/>
    </location>
</feature>
<name>A0A9W9D5Y8_9PLEO</name>
<evidence type="ECO:0000256" key="1">
    <source>
        <dbReference type="SAM" id="MobiDB-lite"/>
    </source>
</evidence>
<dbReference type="EMBL" id="JAPEVA010000060">
    <property type="protein sequence ID" value="KAJ4402605.1"/>
    <property type="molecule type" value="Genomic_DNA"/>
</dbReference>
<accession>A0A9W9D5Y8</accession>
<reference evidence="2" key="1">
    <citation type="submission" date="2022-10" db="EMBL/GenBank/DDBJ databases">
        <title>Tapping the CABI collections for fungal endophytes: first genome assemblies for Collariella, Neodidymelliopsis, Ascochyta clinopodiicola, Didymella pomorum, Didymosphaeria variabile, Neocosmospora piperis and Neocucurbitaria cava.</title>
        <authorList>
            <person name="Hill R."/>
        </authorList>
    </citation>
    <scope>NUCLEOTIDE SEQUENCE</scope>
    <source>
        <strain evidence="2">IMI 355091</strain>
    </source>
</reference>
<dbReference type="AlphaFoldDB" id="A0A9W9D5Y8"/>
<evidence type="ECO:0000313" key="3">
    <source>
        <dbReference type="Proteomes" id="UP001140510"/>
    </source>
</evidence>
<feature type="compositionally biased region" description="Pro residues" evidence="1">
    <location>
        <begin position="59"/>
        <end position="69"/>
    </location>
</feature>
<keyword evidence="3" id="KW-1185">Reference proteome</keyword>
<feature type="compositionally biased region" description="Pro residues" evidence="1">
    <location>
        <begin position="26"/>
        <end position="35"/>
    </location>
</feature>
<gene>
    <name evidence="2" type="ORF">N0V91_007144</name>
</gene>
<evidence type="ECO:0000313" key="2">
    <source>
        <dbReference type="EMBL" id="KAJ4402605.1"/>
    </source>
</evidence>
<feature type="region of interest" description="Disordered" evidence="1">
    <location>
        <begin position="52"/>
        <end position="73"/>
    </location>
</feature>
<comment type="caution">
    <text evidence="2">The sequence shown here is derived from an EMBL/GenBank/DDBJ whole genome shotgun (WGS) entry which is preliminary data.</text>
</comment>
<protein>
    <submittedName>
        <fullName evidence="2">Uncharacterized protein</fullName>
    </submittedName>
</protein>
<dbReference type="Proteomes" id="UP001140510">
    <property type="component" value="Unassembled WGS sequence"/>
</dbReference>
<feature type="region of interest" description="Disordered" evidence="1">
    <location>
        <begin position="92"/>
        <end position="204"/>
    </location>
</feature>